<evidence type="ECO:0000256" key="8">
    <source>
        <dbReference type="ARBA" id="ARBA00022833"/>
    </source>
</evidence>
<feature type="compositionally biased region" description="Polar residues" evidence="11">
    <location>
        <begin position="1"/>
        <end position="11"/>
    </location>
</feature>
<evidence type="ECO:0000256" key="6">
    <source>
        <dbReference type="ARBA" id="ARBA00022729"/>
    </source>
</evidence>
<evidence type="ECO:0000256" key="5">
    <source>
        <dbReference type="ARBA" id="ARBA00022723"/>
    </source>
</evidence>
<feature type="disulfide bond" evidence="10">
    <location>
        <begin position="215"/>
        <end position="224"/>
    </location>
</feature>
<dbReference type="PROSITE" id="PS01186">
    <property type="entry name" value="EGF_2"/>
    <property type="match status" value="1"/>
</dbReference>
<keyword evidence="9" id="KW-0482">Metalloprotease</keyword>
<evidence type="ECO:0000256" key="4">
    <source>
        <dbReference type="ARBA" id="ARBA00022670"/>
    </source>
</evidence>
<feature type="non-terminal residue" evidence="13">
    <location>
        <position position="1"/>
    </location>
</feature>
<evidence type="ECO:0000256" key="2">
    <source>
        <dbReference type="ARBA" id="ARBA00004613"/>
    </source>
</evidence>
<evidence type="ECO:0000256" key="3">
    <source>
        <dbReference type="ARBA" id="ARBA00022525"/>
    </source>
</evidence>
<evidence type="ECO:0000256" key="11">
    <source>
        <dbReference type="SAM" id="MobiDB-lite"/>
    </source>
</evidence>
<feature type="compositionally biased region" description="Low complexity" evidence="11">
    <location>
        <begin position="12"/>
        <end position="22"/>
    </location>
</feature>
<reference evidence="13" key="1">
    <citation type="submission" date="2020-12" db="EMBL/GenBank/DDBJ databases">
        <authorList>
            <person name="Iha C."/>
        </authorList>
    </citation>
    <scope>NUCLEOTIDE SEQUENCE</scope>
</reference>
<feature type="disulfide bond" evidence="10">
    <location>
        <begin position="196"/>
        <end position="206"/>
    </location>
</feature>
<dbReference type="GO" id="GO:0005576">
    <property type="term" value="C:extracellular region"/>
    <property type="evidence" value="ECO:0007669"/>
    <property type="project" value="UniProtKB-SubCell"/>
</dbReference>
<dbReference type="InterPro" id="IPR041246">
    <property type="entry name" value="Bact_MG10"/>
</dbReference>
<dbReference type="AlphaFoldDB" id="A0A8S1INK4"/>
<evidence type="ECO:0000313" key="13">
    <source>
        <dbReference type="EMBL" id="CAD7696315.1"/>
    </source>
</evidence>
<evidence type="ECO:0000256" key="10">
    <source>
        <dbReference type="PROSITE-ProRule" id="PRU00076"/>
    </source>
</evidence>
<accession>A0A8S1INK4</accession>
<keyword evidence="5" id="KW-0479">Metal-binding</keyword>
<dbReference type="Pfam" id="PF17973">
    <property type="entry name" value="bMG10"/>
    <property type="match status" value="1"/>
</dbReference>
<comment type="caution">
    <text evidence="10">Lacks conserved residue(s) required for the propagation of feature annotation.</text>
</comment>
<keyword evidence="8" id="KW-0862">Zinc</keyword>
<gene>
    <name evidence="13" type="ORF">OSTQU699_LOCUS1676</name>
</gene>
<keyword evidence="6" id="KW-0732">Signal</keyword>
<dbReference type="EMBL" id="CAJHUC010000457">
    <property type="protein sequence ID" value="CAD7696315.1"/>
    <property type="molecule type" value="Genomic_DNA"/>
</dbReference>
<dbReference type="Gene3D" id="2.10.25.10">
    <property type="entry name" value="Laminin"/>
    <property type="match status" value="1"/>
</dbReference>
<dbReference type="GO" id="GO:0008237">
    <property type="term" value="F:metallopeptidase activity"/>
    <property type="evidence" value="ECO:0007669"/>
    <property type="project" value="UniProtKB-KW"/>
</dbReference>
<evidence type="ECO:0000313" key="14">
    <source>
        <dbReference type="Proteomes" id="UP000708148"/>
    </source>
</evidence>
<dbReference type="OrthoDB" id="543368at2759"/>
<dbReference type="Proteomes" id="UP000708148">
    <property type="component" value="Unassembled WGS sequence"/>
</dbReference>
<evidence type="ECO:0000256" key="9">
    <source>
        <dbReference type="ARBA" id="ARBA00023049"/>
    </source>
</evidence>
<dbReference type="PROSITE" id="PS50026">
    <property type="entry name" value="EGF_3"/>
    <property type="match status" value="1"/>
</dbReference>
<keyword evidence="3" id="KW-0964">Secreted</keyword>
<dbReference type="GO" id="GO:0046872">
    <property type="term" value="F:metal ion binding"/>
    <property type="evidence" value="ECO:0007669"/>
    <property type="project" value="UniProtKB-KW"/>
</dbReference>
<feature type="domain" description="EGF-like" evidence="12">
    <location>
        <begin position="192"/>
        <end position="225"/>
    </location>
</feature>
<name>A0A8S1INK4_9CHLO</name>
<feature type="region of interest" description="Disordered" evidence="11">
    <location>
        <begin position="1"/>
        <end position="22"/>
    </location>
</feature>
<evidence type="ECO:0000259" key="12">
    <source>
        <dbReference type="PROSITE" id="PS50026"/>
    </source>
</evidence>
<keyword evidence="7" id="KW-0378">Hydrolase</keyword>
<dbReference type="PANTHER" id="PTHR13062">
    <property type="entry name" value="COLLAGENASE"/>
    <property type="match status" value="1"/>
</dbReference>
<sequence length="230" mass="23483">AEFTSPQSPIVTTTTPWSALASPPAPLEFSAEGQGHTIDFEEPVGEPLAKVPLGSIVIVTVQITTPDSLDATTVRVLMPGGLEPVDPNTAGGSAGICDSLLRDGDSFSSFPINCPDQETLPSAVTFRYDFLDAGTHVLSLRAVAATPGAFGLPPASAFVNSQPELMGLSAAGTFEVCDGEGCEAAAREAPQSPKGCPQDCNGSGLCDLDEGTCLCFEGFEGEACGSLAEA</sequence>
<feature type="non-terminal residue" evidence="13">
    <location>
        <position position="230"/>
    </location>
</feature>
<dbReference type="Pfam" id="PF23106">
    <property type="entry name" value="EGF_Teneurin"/>
    <property type="match status" value="1"/>
</dbReference>
<organism evidence="13 14">
    <name type="scientific">Ostreobium quekettii</name>
    <dbReference type="NCBI Taxonomy" id="121088"/>
    <lineage>
        <taxon>Eukaryota</taxon>
        <taxon>Viridiplantae</taxon>
        <taxon>Chlorophyta</taxon>
        <taxon>core chlorophytes</taxon>
        <taxon>Ulvophyceae</taxon>
        <taxon>TCBD clade</taxon>
        <taxon>Bryopsidales</taxon>
        <taxon>Ostreobineae</taxon>
        <taxon>Ostreobiaceae</taxon>
        <taxon>Ostreobium</taxon>
    </lineage>
</organism>
<comment type="caution">
    <text evidence="13">The sequence shown here is derived from an EMBL/GenBank/DDBJ whole genome shotgun (WGS) entry which is preliminary data.</text>
</comment>
<dbReference type="GO" id="GO:0006508">
    <property type="term" value="P:proteolysis"/>
    <property type="evidence" value="ECO:0007669"/>
    <property type="project" value="UniProtKB-KW"/>
</dbReference>
<keyword evidence="10" id="KW-0245">EGF-like domain</keyword>
<keyword evidence="10" id="KW-1015">Disulfide bond</keyword>
<protein>
    <recommendedName>
        <fullName evidence="12">EGF-like domain-containing protein</fullName>
    </recommendedName>
</protein>
<comment type="subcellular location">
    <subcellularLocation>
        <location evidence="2">Secreted</location>
    </subcellularLocation>
</comment>
<evidence type="ECO:0000256" key="1">
    <source>
        <dbReference type="ARBA" id="ARBA00001947"/>
    </source>
</evidence>
<dbReference type="InterPro" id="IPR000742">
    <property type="entry name" value="EGF"/>
</dbReference>
<keyword evidence="14" id="KW-1185">Reference proteome</keyword>
<proteinExistence type="predicted"/>
<dbReference type="PANTHER" id="PTHR13062:SF12">
    <property type="entry name" value="ALPHA-2-MACROGLOBULIN DOMAIN-CONTAINING PROTEIN"/>
    <property type="match status" value="1"/>
</dbReference>
<dbReference type="PROSITE" id="PS00022">
    <property type="entry name" value="EGF_1"/>
    <property type="match status" value="1"/>
</dbReference>
<keyword evidence="4" id="KW-0645">Protease</keyword>
<evidence type="ECO:0000256" key="7">
    <source>
        <dbReference type="ARBA" id="ARBA00022801"/>
    </source>
</evidence>
<comment type="cofactor">
    <cofactor evidence="1">
        <name>Zn(2+)</name>
        <dbReference type="ChEBI" id="CHEBI:29105"/>
    </cofactor>
</comment>